<dbReference type="GO" id="GO:0006535">
    <property type="term" value="P:cysteine biosynthetic process from serine"/>
    <property type="evidence" value="ECO:0007669"/>
    <property type="project" value="TreeGrafter"/>
</dbReference>
<dbReference type="GO" id="GO:0005737">
    <property type="term" value="C:cytoplasm"/>
    <property type="evidence" value="ECO:0007669"/>
    <property type="project" value="TreeGrafter"/>
</dbReference>
<dbReference type="GO" id="GO:0004124">
    <property type="term" value="F:cysteine synthase activity"/>
    <property type="evidence" value="ECO:0007669"/>
    <property type="project" value="TreeGrafter"/>
</dbReference>
<dbReference type="GO" id="GO:0003961">
    <property type="term" value="F:O-acetylhomoserine aminocarboxypropyltransferase activity"/>
    <property type="evidence" value="ECO:0007669"/>
    <property type="project" value="TreeGrafter"/>
</dbReference>
<evidence type="ECO:0000256" key="8">
    <source>
        <dbReference type="RuleBase" id="RU362118"/>
    </source>
</evidence>
<dbReference type="InterPro" id="IPR006235">
    <property type="entry name" value="OAc-hSer/O-AcSer_sulfhydrylase"/>
</dbReference>
<reference evidence="9" key="1">
    <citation type="journal article" date="2018" name="Int. J. Syst. Evol. Microbiol.">
        <title>Carboxylicivirga sediminis sp. nov., isolated from coastal sediment.</title>
        <authorList>
            <person name="Wang F.Q."/>
            <person name="Ren L.H."/>
            <person name="Zou R.J."/>
            <person name="Sun Y.Z."/>
            <person name="Liu X.J."/>
            <person name="Jiang F."/>
            <person name="Liu L.J."/>
        </authorList>
    </citation>
    <scope>NUCLEOTIDE SEQUENCE</scope>
    <source>
        <strain evidence="9">JR1</strain>
    </source>
</reference>
<dbReference type="Gene3D" id="3.90.1150.10">
    <property type="entry name" value="Aspartate Aminotransferase, domain 1"/>
    <property type="match status" value="1"/>
</dbReference>
<dbReference type="FunFam" id="3.90.1150.10:FF:000033">
    <property type="entry name" value="Cystathionine gamma-synthase"/>
    <property type="match status" value="1"/>
</dbReference>
<dbReference type="Pfam" id="PF01053">
    <property type="entry name" value="Cys_Met_Meta_PP"/>
    <property type="match status" value="1"/>
</dbReference>
<feature type="modified residue" description="N6-(pyridoxal phosphate)lysine" evidence="7">
    <location>
        <position position="208"/>
    </location>
</feature>
<dbReference type="FunFam" id="3.40.640.10:FF:000035">
    <property type="entry name" value="O-succinylhomoserine sulfhydrylase"/>
    <property type="match status" value="1"/>
</dbReference>
<keyword evidence="3" id="KW-0808">Transferase</keyword>
<dbReference type="GO" id="GO:0071269">
    <property type="term" value="P:L-homocysteine biosynthetic process"/>
    <property type="evidence" value="ECO:0007669"/>
    <property type="project" value="TreeGrafter"/>
</dbReference>
<dbReference type="RefSeq" id="WP_212192287.1">
    <property type="nucleotide sequence ID" value="NZ_JAGTAR010000029.1"/>
</dbReference>
<dbReference type="GO" id="GO:0030170">
    <property type="term" value="F:pyridoxal phosphate binding"/>
    <property type="evidence" value="ECO:0007669"/>
    <property type="project" value="InterPro"/>
</dbReference>
<dbReference type="PANTHER" id="PTHR43797:SF2">
    <property type="entry name" value="HOMOCYSTEINE_CYSTEINE SYNTHASE"/>
    <property type="match status" value="1"/>
</dbReference>
<reference evidence="9" key="2">
    <citation type="submission" date="2021-04" db="EMBL/GenBank/DDBJ databases">
        <authorList>
            <person name="Zhang T."/>
            <person name="Zhang Y."/>
            <person name="Lu D."/>
            <person name="Zuo D."/>
            <person name="Du Z."/>
        </authorList>
    </citation>
    <scope>NUCLEOTIDE SEQUENCE</scope>
    <source>
        <strain evidence="9">JR1</strain>
    </source>
</reference>
<dbReference type="CDD" id="cd00614">
    <property type="entry name" value="CGS_like"/>
    <property type="match status" value="1"/>
</dbReference>
<evidence type="ECO:0000256" key="3">
    <source>
        <dbReference type="ARBA" id="ARBA00022679"/>
    </source>
</evidence>
<evidence type="ECO:0000256" key="7">
    <source>
        <dbReference type="PIRSR" id="PIRSR001434-2"/>
    </source>
</evidence>
<sequence length="431" mass="47249">MSDFRFETLQLHAGHNVDETTLSRAVPIYQTSSYLFKDAEHAANLFGLKEFGNIYTRIMNPTTDVFEKRIAALEGGVGALAVSSGQAAQFIALTNFLEAGDNFVSTSYLYGGTYNQFKVQFKRLGIQVKFVEGDNPQDFEAAIDENTKAIYIETIGNPQFNIPDFEAIAAIAKKHDIPLVVDNTFGAGGYLFRPLEHGANIVVESATKWIGGHGTTIGGVIVDGGNFNWGNGKFPSFTEPSEGYHGLKYWEVFGAESQFGNIAFITRARVEGLRDYGSALSPFNAFLLIQGLETLSLRVDRHVDNAQQIAEWLEQHPQVEYVKYPGLASSPYHILAKKYLKRGFGGVMSFKIKGDAAAGDKFINSLSLISHLANIGDAKSLIIHPSSTTHEQLSLEEQKASGVEPGLLRLSVGIEHIDDIKADLDKAFTQL</sequence>
<evidence type="ECO:0000256" key="4">
    <source>
        <dbReference type="ARBA" id="ARBA00022898"/>
    </source>
</evidence>
<dbReference type="PIRSF" id="PIRSF001434">
    <property type="entry name" value="CGS"/>
    <property type="match status" value="1"/>
</dbReference>
<evidence type="ECO:0000313" key="9">
    <source>
        <dbReference type="EMBL" id="MBR8537264.1"/>
    </source>
</evidence>
<evidence type="ECO:0000256" key="6">
    <source>
        <dbReference type="ARBA" id="ARBA00071157"/>
    </source>
</evidence>
<keyword evidence="10" id="KW-1185">Reference proteome</keyword>
<comment type="similarity">
    <text evidence="5">Belongs to the trans-sulfuration enzymes family. MetZ subfamily.</text>
</comment>
<organism evidence="9 10">
    <name type="scientific">Carboxylicivirga sediminis</name>
    <dbReference type="NCBI Taxonomy" id="2006564"/>
    <lineage>
        <taxon>Bacteria</taxon>
        <taxon>Pseudomonadati</taxon>
        <taxon>Bacteroidota</taxon>
        <taxon>Bacteroidia</taxon>
        <taxon>Marinilabiliales</taxon>
        <taxon>Marinilabiliaceae</taxon>
        <taxon>Carboxylicivirga</taxon>
    </lineage>
</organism>
<dbReference type="GO" id="GO:0019346">
    <property type="term" value="P:transsulfuration"/>
    <property type="evidence" value="ECO:0007669"/>
    <property type="project" value="InterPro"/>
</dbReference>
<proteinExistence type="inferred from homology"/>
<dbReference type="AlphaFoldDB" id="A0A941F6B6"/>
<dbReference type="SUPFAM" id="SSF53383">
    <property type="entry name" value="PLP-dependent transferases"/>
    <property type="match status" value="1"/>
</dbReference>
<dbReference type="NCBIfam" id="TIGR01326">
    <property type="entry name" value="OAH_OAS_sulfhy"/>
    <property type="match status" value="1"/>
</dbReference>
<evidence type="ECO:0000256" key="5">
    <source>
        <dbReference type="ARBA" id="ARBA00060995"/>
    </source>
</evidence>
<dbReference type="InterPro" id="IPR015421">
    <property type="entry name" value="PyrdxlP-dep_Trfase_major"/>
</dbReference>
<evidence type="ECO:0000256" key="2">
    <source>
        <dbReference type="ARBA" id="ARBA00011881"/>
    </source>
</evidence>
<keyword evidence="4 7" id="KW-0663">Pyridoxal phosphate</keyword>
<dbReference type="EMBL" id="JAGTAR010000029">
    <property type="protein sequence ID" value="MBR8537264.1"/>
    <property type="molecule type" value="Genomic_DNA"/>
</dbReference>
<comment type="subunit">
    <text evidence="2">Homotetramer.</text>
</comment>
<comment type="caution">
    <text evidence="9">The sequence shown here is derived from an EMBL/GenBank/DDBJ whole genome shotgun (WGS) entry which is preliminary data.</text>
</comment>
<dbReference type="Proteomes" id="UP000679220">
    <property type="component" value="Unassembled WGS sequence"/>
</dbReference>
<comment type="cofactor">
    <cofactor evidence="1 8">
        <name>pyridoxal 5'-phosphate</name>
        <dbReference type="ChEBI" id="CHEBI:597326"/>
    </cofactor>
</comment>
<dbReference type="InterPro" id="IPR015424">
    <property type="entry name" value="PyrdxlP-dep_Trfase"/>
</dbReference>
<gene>
    <name evidence="9" type="ORF">KDU71_16975</name>
</gene>
<dbReference type="InterPro" id="IPR000277">
    <property type="entry name" value="Cys/Met-Metab_PyrdxlP-dep_enz"/>
</dbReference>
<protein>
    <recommendedName>
        <fullName evidence="6">O-succinylhomoserine sulfhydrylase</fullName>
    </recommendedName>
</protein>
<accession>A0A941F6B6</accession>
<evidence type="ECO:0000313" key="10">
    <source>
        <dbReference type="Proteomes" id="UP000679220"/>
    </source>
</evidence>
<name>A0A941F6B6_9BACT</name>
<evidence type="ECO:0000256" key="1">
    <source>
        <dbReference type="ARBA" id="ARBA00001933"/>
    </source>
</evidence>
<dbReference type="InterPro" id="IPR015422">
    <property type="entry name" value="PyrdxlP-dep_Trfase_small"/>
</dbReference>
<dbReference type="Gene3D" id="3.40.640.10">
    <property type="entry name" value="Type I PLP-dependent aspartate aminotransferase-like (Major domain)"/>
    <property type="match status" value="1"/>
</dbReference>
<dbReference type="PANTHER" id="PTHR43797">
    <property type="entry name" value="HOMOCYSTEINE/CYSTEINE SYNTHASE"/>
    <property type="match status" value="1"/>
</dbReference>